<dbReference type="InterPro" id="IPR000073">
    <property type="entry name" value="AB_hydrolase_1"/>
</dbReference>
<evidence type="ECO:0000259" key="2">
    <source>
        <dbReference type="Pfam" id="PF12697"/>
    </source>
</evidence>
<gene>
    <name evidence="3" type="ORF">CR103_09280</name>
</gene>
<dbReference type="PANTHER" id="PTHR43194:SF5">
    <property type="entry name" value="PIMELOYL-[ACYL-CARRIER PROTEIN] METHYL ESTER ESTERASE"/>
    <property type="match status" value="1"/>
</dbReference>
<organism evidence="3 4">
    <name type="scientific">Massilia psychrophila</name>
    <dbReference type="NCBI Taxonomy" id="1603353"/>
    <lineage>
        <taxon>Bacteria</taxon>
        <taxon>Pseudomonadati</taxon>
        <taxon>Pseudomonadota</taxon>
        <taxon>Betaproteobacteria</taxon>
        <taxon>Burkholderiales</taxon>
        <taxon>Oxalobacteraceae</taxon>
        <taxon>Telluria group</taxon>
        <taxon>Massilia</taxon>
    </lineage>
</organism>
<dbReference type="Pfam" id="PF12697">
    <property type="entry name" value="Abhydrolase_6"/>
    <property type="match status" value="1"/>
</dbReference>
<name>A0A2G8T289_9BURK</name>
<accession>A0A2G8T289</accession>
<feature type="domain" description="AB hydrolase-1" evidence="1">
    <location>
        <begin position="137"/>
        <end position="183"/>
    </location>
</feature>
<dbReference type="AlphaFoldDB" id="A0A2G8T289"/>
<keyword evidence="3" id="KW-0378">Hydrolase</keyword>
<feature type="domain" description="AB hydrolase-1" evidence="2">
    <location>
        <begin position="7"/>
        <end position="95"/>
    </location>
</feature>
<evidence type="ECO:0000313" key="3">
    <source>
        <dbReference type="EMBL" id="PIL40129.1"/>
    </source>
</evidence>
<sequence length="204" mass="21970">MQKPSTLFFLPGALGRTEFWHPAADLLSYPAPKVHVTWPGFSGIRPDPSIRGIDDLVSRIVADIDQPSALIAQSMGGVVAMLVALQKPELVTHLVLSVTSGGMNLATLNAQDWRPAIQAGHPGLPDWFTSYHEDLTPKLSALRIPTLLLWGDADPISPVKVGQRLASLLPNVELHVFSGGDHSVGCTLAHLVAPLIDRHLSLRP</sequence>
<dbReference type="RefSeq" id="WP_099915709.1">
    <property type="nucleotide sequence ID" value="NZ_BMHS01000006.1"/>
</dbReference>
<proteinExistence type="predicted"/>
<protein>
    <submittedName>
        <fullName evidence="3">Alpha/beta hydrolase</fullName>
    </submittedName>
</protein>
<reference evidence="3 4" key="1">
    <citation type="submission" date="2017-10" db="EMBL/GenBank/DDBJ databases">
        <title>Massilia psychrophilum sp. nov., a novel purple-pigmented bacterium isolated from Tianshan glacier, Xinjiang Municipality, China.</title>
        <authorList>
            <person name="Wang H."/>
        </authorList>
    </citation>
    <scope>NUCLEOTIDE SEQUENCE [LARGE SCALE GENOMIC DNA]</scope>
    <source>
        <strain evidence="3 4">JCM 30813</strain>
    </source>
</reference>
<evidence type="ECO:0000259" key="1">
    <source>
        <dbReference type="Pfam" id="PF00561"/>
    </source>
</evidence>
<comment type="caution">
    <text evidence="3">The sequence shown here is derived from an EMBL/GenBank/DDBJ whole genome shotgun (WGS) entry which is preliminary data.</text>
</comment>
<dbReference type="Gene3D" id="3.40.50.1820">
    <property type="entry name" value="alpha/beta hydrolase"/>
    <property type="match status" value="1"/>
</dbReference>
<dbReference type="GO" id="GO:0016787">
    <property type="term" value="F:hydrolase activity"/>
    <property type="evidence" value="ECO:0007669"/>
    <property type="project" value="UniProtKB-KW"/>
</dbReference>
<dbReference type="SUPFAM" id="SSF53474">
    <property type="entry name" value="alpha/beta-Hydrolases"/>
    <property type="match status" value="1"/>
</dbReference>
<dbReference type="Proteomes" id="UP000228593">
    <property type="component" value="Unassembled WGS sequence"/>
</dbReference>
<dbReference type="InterPro" id="IPR029058">
    <property type="entry name" value="AB_hydrolase_fold"/>
</dbReference>
<keyword evidence="4" id="KW-1185">Reference proteome</keyword>
<dbReference type="EMBL" id="PDOB01000011">
    <property type="protein sequence ID" value="PIL40129.1"/>
    <property type="molecule type" value="Genomic_DNA"/>
</dbReference>
<dbReference type="Pfam" id="PF00561">
    <property type="entry name" value="Abhydrolase_1"/>
    <property type="match status" value="1"/>
</dbReference>
<dbReference type="OrthoDB" id="5521505at2"/>
<dbReference type="InterPro" id="IPR050228">
    <property type="entry name" value="Carboxylesterase_BioH"/>
</dbReference>
<evidence type="ECO:0000313" key="4">
    <source>
        <dbReference type="Proteomes" id="UP000228593"/>
    </source>
</evidence>
<dbReference type="PANTHER" id="PTHR43194">
    <property type="entry name" value="HYDROLASE ALPHA/BETA FOLD FAMILY"/>
    <property type="match status" value="1"/>
</dbReference>